<dbReference type="AlphaFoldDB" id="A0A973W295"/>
<dbReference type="GO" id="GO:0004519">
    <property type="term" value="F:endonuclease activity"/>
    <property type="evidence" value="ECO:0007669"/>
    <property type="project" value="UniProtKB-KW"/>
</dbReference>
<dbReference type="InterPro" id="IPR044925">
    <property type="entry name" value="His-Me_finger_sf"/>
</dbReference>
<keyword evidence="2" id="KW-0378">Hydrolase</keyword>
<organism evidence="2">
    <name type="scientific">Bradyrhizobium septentrionale</name>
    <dbReference type="NCBI Taxonomy" id="1404411"/>
    <lineage>
        <taxon>Bacteria</taxon>
        <taxon>Pseudomonadati</taxon>
        <taxon>Pseudomonadota</taxon>
        <taxon>Alphaproteobacteria</taxon>
        <taxon>Hyphomicrobiales</taxon>
        <taxon>Nitrobacteraceae</taxon>
        <taxon>Bradyrhizobium</taxon>
    </lineage>
</organism>
<gene>
    <name evidence="2" type="ORF">HAP48_023315</name>
</gene>
<dbReference type="SUPFAM" id="SSF54060">
    <property type="entry name" value="His-Me finger endonucleases"/>
    <property type="match status" value="1"/>
</dbReference>
<protein>
    <submittedName>
        <fullName evidence="2">HNH endonuclease</fullName>
    </submittedName>
</protein>
<feature type="domain" description="HNH nuclease" evidence="1">
    <location>
        <begin position="100"/>
        <end position="126"/>
    </location>
</feature>
<dbReference type="RefSeq" id="WP_029083915.1">
    <property type="nucleotide sequence ID" value="NZ_CP088285.1"/>
</dbReference>
<name>A0A973W295_9BRAD</name>
<accession>A0A973W295</accession>
<evidence type="ECO:0000313" key="2">
    <source>
        <dbReference type="EMBL" id="NVI45835.1"/>
    </source>
</evidence>
<sequence>MHGCFAKTREELEASADLVDLTGTPWRRIWLSAREPIWTLVDAVDYAWLSEKIWNVWHAGRGDWMRYAKRNVDVSRATVRMHREIMVLAEPRDEAYLRSHFVDHINGQTLDNRRANLRWATKQENAANRRRRGSAPSLEDIVRELVAGLPPQPQLEEIPF</sequence>
<dbReference type="InterPro" id="IPR003615">
    <property type="entry name" value="HNH_nuc"/>
</dbReference>
<dbReference type="Gene3D" id="3.90.75.20">
    <property type="match status" value="1"/>
</dbReference>
<comment type="caution">
    <text evidence="2">The sequence shown here is derived from an EMBL/GenBank/DDBJ whole genome shotgun (WGS) entry which is preliminary data.</text>
</comment>
<reference evidence="2" key="1">
    <citation type="submission" date="2020-06" db="EMBL/GenBank/DDBJ databases">
        <title>Whole Genome Sequence of Bradyrhizobium sp. Strain 1S1.</title>
        <authorList>
            <person name="Bromfield E.S.P."/>
            <person name="Cloutier S."/>
        </authorList>
    </citation>
    <scope>NUCLEOTIDE SEQUENCE [LARGE SCALE GENOMIC DNA]</scope>
    <source>
        <strain evidence="2">1S1</strain>
    </source>
</reference>
<evidence type="ECO:0000259" key="1">
    <source>
        <dbReference type="Pfam" id="PF13392"/>
    </source>
</evidence>
<dbReference type="EMBL" id="JAAOLE020000001">
    <property type="protein sequence ID" value="NVI45835.1"/>
    <property type="molecule type" value="Genomic_DNA"/>
</dbReference>
<keyword evidence="2" id="KW-0255">Endonuclease</keyword>
<keyword evidence="2" id="KW-0540">Nuclease</keyword>
<proteinExistence type="predicted"/>
<dbReference type="Pfam" id="PF13392">
    <property type="entry name" value="HNH_3"/>
    <property type="match status" value="1"/>
</dbReference>